<gene>
    <name evidence="2" type="ORF">VNI00_012226</name>
</gene>
<evidence type="ECO:0000313" key="3">
    <source>
        <dbReference type="Proteomes" id="UP001383192"/>
    </source>
</evidence>
<accession>A0AAW0C4I6</accession>
<dbReference type="PANTHER" id="PTHR38123">
    <property type="entry name" value="CELL WALL SERINE-THREONINE-RICH GALACTOMANNOPROTEIN MP1 (AFU_ORTHOLOGUE AFUA_4G03240)"/>
    <property type="match status" value="1"/>
</dbReference>
<evidence type="ECO:0008006" key="4">
    <source>
        <dbReference type="Google" id="ProtNLM"/>
    </source>
</evidence>
<proteinExistence type="predicted"/>
<organism evidence="2 3">
    <name type="scientific">Paramarasmius palmivorus</name>
    <dbReference type="NCBI Taxonomy" id="297713"/>
    <lineage>
        <taxon>Eukaryota</taxon>
        <taxon>Fungi</taxon>
        <taxon>Dikarya</taxon>
        <taxon>Basidiomycota</taxon>
        <taxon>Agaricomycotina</taxon>
        <taxon>Agaricomycetes</taxon>
        <taxon>Agaricomycetidae</taxon>
        <taxon>Agaricales</taxon>
        <taxon>Marasmiineae</taxon>
        <taxon>Marasmiaceae</taxon>
        <taxon>Paramarasmius</taxon>
    </lineage>
</organism>
<dbReference type="GO" id="GO:0005576">
    <property type="term" value="C:extracellular region"/>
    <property type="evidence" value="ECO:0007669"/>
    <property type="project" value="TreeGrafter"/>
</dbReference>
<dbReference type="PANTHER" id="PTHR38123:SF1">
    <property type="entry name" value="HYDROPHOBIC SURFACE BINDING PROTEIN"/>
    <property type="match status" value="1"/>
</dbReference>
<dbReference type="AlphaFoldDB" id="A0AAW0C4I6"/>
<evidence type="ECO:0000313" key="2">
    <source>
        <dbReference type="EMBL" id="KAK7034595.1"/>
    </source>
</evidence>
<reference evidence="2 3" key="1">
    <citation type="submission" date="2024-01" db="EMBL/GenBank/DDBJ databases">
        <title>A draft genome for a cacao thread blight-causing isolate of Paramarasmius palmivorus.</title>
        <authorList>
            <person name="Baruah I.K."/>
            <person name="Bukari Y."/>
            <person name="Amoako-Attah I."/>
            <person name="Meinhardt L.W."/>
            <person name="Bailey B.A."/>
            <person name="Cohen S.P."/>
        </authorList>
    </citation>
    <scope>NUCLEOTIDE SEQUENCE [LARGE SCALE GENOMIC DNA]</scope>
    <source>
        <strain evidence="2 3">GH-12</strain>
    </source>
</reference>
<protein>
    <recommendedName>
        <fullName evidence="4">Hydrophobic surface binding protein</fullName>
    </recommendedName>
</protein>
<sequence>MAPFTTIFAFFLVFTAVFATPVKRTVAQVEADIATISSQVTSLNNNIQSFPNSGGSLVNALAIHNAAVALESSITKGTTDVQNTGAFSEADGQTIIQSVQAIQPTIISALNGIAAKKPAFDALPLGGVSALVKQDLATLGSDTMAFENALTASAPADLKSAAQSISTAINAAIANAQAAYANA</sequence>
<feature type="chain" id="PRO_5043485864" description="Hydrophobic surface binding protein" evidence="1">
    <location>
        <begin position="20"/>
        <end position="183"/>
    </location>
</feature>
<name>A0AAW0C4I6_9AGAR</name>
<comment type="caution">
    <text evidence="2">The sequence shown here is derived from an EMBL/GenBank/DDBJ whole genome shotgun (WGS) entry which is preliminary data.</text>
</comment>
<dbReference type="Proteomes" id="UP001383192">
    <property type="component" value="Unassembled WGS sequence"/>
</dbReference>
<dbReference type="EMBL" id="JAYKXP010000056">
    <property type="protein sequence ID" value="KAK7034595.1"/>
    <property type="molecule type" value="Genomic_DNA"/>
</dbReference>
<feature type="signal peptide" evidence="1">
    <location>
        <begin position="1"/>
        <end position="19"/>
    </location>
</feature>
<dbReference type="InterPro" id="IPR021054">
    <property type="entry name" value="Cell_wall_mannoprotein_1"/>
</dbReference>
<keyword evidence="1" id="KW-0732">Signal</keyword>
<dbReference type="Pfam" id="PF12296">
    <property type="entry name" value="HsbA"/>
    <property type="match status" value="1"/>
</dbReference>
<keyword evidence="3" id="KW-1185">Reference proteome</keyword>
<dbReference type="Gene3D" id="1.20.1280.140">
    <property type="match status" value="1"/>
</dbReference>
<evidence type="ECO:0000256" key="1">
    <source>
        <dbReference type="SAM" id="SignalP"/>
    </source>
</evidence>